<dbReference type="GO" id="GO:0030649">
    <property type="term" value="P:aminoglycoside antibiotic catabolic process"/>
    <property type="evidence" value="ECO:0007669"/>
    <property type="project" value="TreeGrafter"/>
</dbReference>
<dbReference type="InterPro" id="IPR041380">
    <property type="entry name" value="Acetyltransf_17"/>
</dbReference>
<dbReference type="AlphaFoldDB" id="A0A1J4MZ28"/>
<dbReference type="OrthoDB" id="8399956at2"/>
<dbReference type="InterPro" id="IPR051554">
    <property type="entry name" value="Acetyltransferase_Eis"/>
</dbReference>
<feature type="binding site" evidence="4">
    <location>
        <begin position="138"/>
        <end position="139"/>
    </location>
    <ligand>
        <name>acetyl-CoA</name>
        <dbReference type="ChEBI" id="CHEBI:57288"/>
    </ligand>
</feature>
<dbReference type="STRING" id="1844.UG56_022120"/>
<dbReference type="SUPFAM" id="SSF55729">
    <property type="entry name" value="Acyl-CoA N-acyltransferases (Nat)"/>
    <property type="match status" value="1"/>
</dbReference>
<accession>A0A1J4MZ28</accession>
<evidence type="ECO:0000256" key="4">
    <source>
        <dbReference type="HAMAP-Rule" id="MF_01812"/>
    </source>
</evidence>
<feature type="active site" description="Proton acceptor; via carboxylate" evidence="4">
    <location>
        <position position="431"/>
    </location>
</feature>
<dbReference type="InterPro" id="IPR036527">
    <property type="entry name" value="SCP2_sterol-bd_dom_sf"/>
</dbReference>
<name>A0A1J4MZ28_9ACTN</name>
<dbReference type="PANTHER" id="PTHR37817:SF1">
    <property type="entry name" value="N-ACETYLTRANSFERASE EIS"/>
    <property type="match status" value="1"/>
</dbReference>
<dbReference type="Gene3D" id="3.30.1050.10">
    <property type="entry name" value="SCP2 sterol-binding domain"/>
    <property type="match status" value="1"/>
</dbReference>
<comment type="similarity">
    <text evidence="1 4">Belongs to the acetyltransferase Eis family.</text>
</comment>
<feature type="binding site" evidence="4">
    <location>
        <begin position="102"/>
        <end position="104"/>
    </location>
    <ligand>
        <name>acetyl-CoA</name>
        <dbReference type="ChEBI" id="CHEBI:57288"/>
    </ligand>
</feature>
<gene>
    <name evidence="6" type="ORF">UG56_022120</name>
</gene>
<evidence type="ECO:0000256" key="3">
    <source>
        <dbReference type="ARBA" id="ARBA00023315"/>
    </source>
</evidence>
<feature type="active site" description="Proton donor" evidence="4">
    <location>
        <position position="143"/>
    </location>
</feature>
<proteinExistence type="inferred from homology"/>
<dbReference type="InterPro" id="IPR025559">
    <property type="entry name" value="Eis_dom"/>
</dbReference>
<dbReference type="Proteomes" id="UP000033772">
    <property type="component" value="Unassembled WGS sequence"/>
</dbReference>
<dbReference type="GO" id="GO:0034069">
    <property type="term" value="F:aminoglycoside N-acetyltransferase activity"/>
    <property type="evidence" value="ECO:0007669"/>
    <property type="project" value="TreeGrafter"/>
</dbReference>
<reference evidence="6" key="1">
    <citation type="submission" date="2016-10" db="EMBL/GenBank/DDBJ databases">
        <title>Draft Genome Sequence of Nocardioides luteus Strain BAFB, an Alkane-Degrading Bacterium Isolated from JP-7 Polluted Soil.</title>
        <authorList>
            <person name="Brown L."/>
            <person name="Ruiz O.N."/>
            <person name="Gunasekera T."/>
        </authorList>
    </citation>
    <scope>NUCLEOTIDE SEQUENCE [LARGE SCALE GENOMIC DNA]</scope>
    <source>
        <strain evidence="6">BAFB</strain>
    </source>
</reference>
<feature type="binding site" evidence="4">
    <location>
        <begin position="110"/>
        <end position="115"/>
    </location>
    <ligand>
        <name>acetyl-CoA</name>
        <dbReference type="ChEBI" id="CHEBI:57288"/>
    </ligand>
</feature>
<dbReference type="SUPFAM" id="SSF55718">
    <property type="entry name" value="SCP-like"/>
    <property type="match status" value="1"/>
</dbReference>
<evidence type="ECO:0000256" key="1">
    <source>
        <dbReference type="ARBA" id="ARBA00009213"/>
    </source>
</evidence>
<dbReference type="InterPro" id="IPR022902">
    <property type="entry name" value="NAcTrfase_Eis"/>
</dbReference>
<dbReference type="Pfam" id="PF17668">
    <property type="entry name" value="Acetyltransf_17"/>
    <property type="match status" value="1"/>
</dbReference>
<comment type="caution">
    <text evidence="6">The sequence shown here is derived from an EMBL/GenBank/DDBJ whole genome shotgun (WGS) entry which is preliminary data.</text>
</comment>
<dbReference type="EMBL" id="JZDQ02000036">
    <property type="protein sequence ID" value="OIJ24597.1"/>
    <property type="molecule type" value="Genomic_DNA"/>
</dbReference>
<evidence type="ECO:0000313" key="7">
    <source>
        <dbReference type="Proteomes" id="UP000033772"/>
    </source>
</evidence>
<keyword evidence="3 4" id="KW-0012">Acyltransferase</keyword>
<dbReference type="HAMAP" id="MF_01812">
    <property type="entry name" value="Eis"/>
    <property type="match status" value="1"/>
</dbReference>
<keyword evidence="7" id="KW-1185">Reference proteome</keyword>
<feature type="domain" description="N-acetyltransferase" evidence="5">
    <location>
        <begin position="9"/>
        <end position="172"/>
    </location>
</feature>
<comment type="subunit">
    <text evidence="4">Homohexamer; trimer of dimers.</text>
</comment>
<evidence type="ECO:0000256" key="2">
    <source>
        <dbReference type="ARBA" id="ARBA00022679"/>
    </source>
</evidence>
<keyword evidence="2 4" id="KW-0808">Transferase</keyword>
<dbReference type="PROSITE" id="PS51186">
    <property type="entry name" value="GNAT"/>
    <property type="match status" value="1"/>
</dbReference>
<sequence length="431" mass="46720">MSALEHPGLVFRSLDPFDGDEALLKGWYEATRRGFHQSRGNDDGIQVWRDHTRNDSVTLLGAWTESTEFSSATIPVATFSSWTSPINVSGGASLPALLISDVTVSPTHRRQGLLRKLMTVSLADAVASGVPLAALTVSEGSIYGRFGFGTATHLRHIEVDVTAKFRYRPEVPADDGSVTLIEPADAWKTVAEIYATFQERTRGSVTRPQFYEPWLSSAYDFDGDSKGESKQRAVLHLDASGTPDGYAIYKTADERNDSGLRMARVVDLVALTPAAYLRLWRFLADIDLVERVAWRRAPVQDPLYWALAEPFAVKSAELDDMLWMRVLDVPAALQARPWYAAGEIVLGVDDPLGHAAGAWRIAVRDGLAEVTPTDAAPTVELAADTLGALYLGGVDVRTLAAAGRVTGSPEAIEAWAAMADGGPLPYCITGF</sequence>
<dbReference type="InterPro" id="IPR016181">
    <property type="entry name" value="Acyl_CoA_acyltransferase"/>
</dbReference>
<evidence type="ECO:0000259" key="5">
    <source>
        <dbReference type="PROSITE" id="PS51186"/>
    </source>
</evidence>
<dbReference type="NCBIfam" id="NF002367">
    <property type="entry name" value="PRK01346.1-4"/>
    <property type="match status" value="1"/>
</dbReference>
<dbReference type="InterPro" id="IPR000182">
    <property type="entry name" value="GNAT_dom"/>
</dbReference>
<dbReference type="Pfam" id="PF13527">
    <property type="entry name" value="Acetyltransf_9"/>
    <property type="match status" value="1"/>
</dbReference>
<protein>
    <recommendedName>
        <fullName evidence="5">N-acetyltransferase domain-containing protein</fullName>
    </recommendedName>
</protein>
<dbReference type="Gene3D" id="3.40.630.30">
    <property type="match status" value="2"/>
</dbReference>
<dbReference type="PANTHER" id="PTHR37817">
    <property type="entry name" value="N-ACETYLTRANSFERASE EIS"/>
    <property type="match status" value="1"/>
</dbReference>
<dbReference type="Pfam" id="PF13530">
    <property type="entry name" value="SCP2_2"/>
    <property type="match status" value="1"/>
</dbReference>
<organism evidence="6 7">
    <name type="scientific">Nocardioides luteus</name>
    <dbReference type="NCBI Taxonomy" id="1844"/>
    <lineage>
        <taxon>Bacteria</taxon>
        <taxon>Bacillati</taxon>
        <taxon>Actinomycetota</taxon>
        <taxon>Actinomycetes</taxon>
        <taxon>Propionibacteriales</taxon>
        <taxon>Nocardioidaceae</taxon>
        <taxon>Nocardioides</taxon>
    </lineage>
</organism>
<dbReference type="RefSeq" id="WP_045548204.1">
    <property type="nucleotide sequence ID" value="NZ_JZDQ02000036.1"/>
</dbReference>
<evidence type="ECO:0000313" key="6">
    <source>
        <dbReference type="EMBL" id="OIJ24597.1"/>
    </source>
</evidence>